<keyword evidence="2" id="KW-1133">Transmembrane helix</keyword>
<feature type="transmembrane region" description="Helical" evidence="2">
    <location>
        <begin position="404"/>
        <end position="423"/>
    </location>
</feature>
<dbReference type="EMBL" id="JBHTLS010000101">
    <property type="protein sequence ID" value="MFD1104483.1"/>
    <property type="molecule type" value="Genomic_DNA"/>
</dbReference>
<dbReference type="PROSITE" id="PS50855">
    <property type="entry name" value="COX1"/>
    <property type="match status" value="1"/>
</dbReference>
<keyword evidence="2" id="KW-0812">Transmembrane</keyword>
<evidence type="ECO:0000259" key="3">
    <source>
        <dbReference type="PROSITE" id="PS50855"/>
    </source>
</evidence>
<dbReference type="Gene3D" id="1.20.210.10">
    <property type="entry name" value="Cytochrome c oxidase-like, subunit I domain"/>
    <property type="match status" value="1"/>
</dbReference>
<evidence type="ECO:0000256" key="1">
    <source>
        <dbReference type="ARBA" id="ARBA00022660"/>
    </source>
</evidence>
<keyword evidence="2" id="KW-0472">Membrane</keyword>
<gene>
    <name evidence="4" type="ORF">ACFQ24_06305</name>
</gene>
<feature type="transmembrane region" description="Helical" evidence="2">
    <location>
        <begin position="128"/>
        <end position="150"/>
    </location>
</feature>
<keyword evidence="1" id="KW-0679">Respiratory chain</keyword>
<dbReference type="PANTHER" id="PTHR10422:SF29">
    <property type="entry name" value="CYTOCHROME C OXIDASE SUBUNIT 1 HOMOLOG, BACTEROID"/>
    <property type="match status" value="1"/>
</dbReference>
<keyword evidence="1" id="KW-0813">Transport</keyword>
<feature type="transmembrane region" description="Helical" evidence="2">
    <location>
        <begin position="85"/>
        <end position="108"/>
    </location>
</feature>
<evidence type="ECO:0000313" key="5">
    <source>
        <dbReference type="Proteomes" id="UP001597203"/>
    </source>
</evidence>
<organism evidence="4 5">
    <name type="scientific">Sphingobium olei</name>
    <dbReference type="NCBI Taxonomy" id="420955"/>
    <lineage>
        <taxon>Bacteria</taxon>
        <taxon>Pseudomonadati</taxon>
        <taxon>Pseudomonadota</taxon>
        <taxon>Alphaproteobacteria</taxon>
        <taxon>Sphingomonadales</taxon>
        <taxon>Sphingomonadaceae</taxon>
        <taxon>Sphingobium</taxon>
    </lineage>
</organism>
<feature type="transmembrane region" description="Helical" evidence="2">
    <location>
        <begin position="162"/>
        <end position="183"/>
    </location>
</feature>
<comment type="caution">
    <text evidence="4">The sequence shown here is derived from an EMBL/GenBank/DDBJ whole genome shotgun (WGS) entry which is preliminary data.</text>
</comment>
<feature type="transmembrane region" description="Helical" evidence="2">
    <location>
        <begin position="444"/>
        <end position="470"/>
    </location>
</feature>
<feature type="domain" description="Cytochrome oxidase subunit I profile" evidence="3">
    <location>
        <begin position="263"/>
        <end position="504"/>
    </location>
</feature>
<feature type="transmembrane region" description="Helical" evidence="2">
    <location>
        <begin position="369"/>
        <end position="392"/>
    </location>
</feature>
<reference evidence="5" key="1">
    <citation type="journal article" date="2019" name="Int. J. Syst. Evol. Microbiol.">
        <title>The Global Catalogue of Microorganisms (GCM) 10K type strain sequencing project: providing services to taxonomists for standard genome sequencing and annotation.</title>
        <authorList>
            <consortium name="The Broad Institute Genomics Platform"/>
            <consortium name="The Broad Institute Genome Sequencing Center for Infectious Disease"/>
            <person name="Wu L."/>
            <person name="Ma J."/>
        </authorList>
    </citation>
    <scope>NUCLEOTIDE SEQUENCE [LARGE SCALE GENOMIC DNA]</scope>
    <source>
        <strain evidence="5">CCUG 54329</strain>
    </source>
</reference>
<dbReference type="InterPro" id="IPR000883">
    <property type="entry name" value="Cyt_C_Oxase_1"/>
</dbReference>
<evidence type="ECO:0000313" key="4">
    <source>
        <dbReference type="EMBL" id="MFD1104483.1"/>
    </source>
</evidence>
<feature type="transmembrane region" description="Helical" evidence="2">
    <location>
        <begin position="298"/>
        <end position="320"/>
    </location>
</feature>
<dbReference type="SUPFAM" id="SSF81442">
    <property type="entry name" value="Cytochrome c oxidase subunit I-like"/>
    <property type="match status" value="1"/>
</dbReference>
<dbReference type="InterPro" id="IPR023616">
    <property type="entry name" value="Cyt_c_oxase-like_su1_dom"/>
</dbReference>
<dbReference type="InterPro" id="IPR036927">
    <property type="entry name" value="Cyt_c_oxase-like_su1_sf"/>
</dbReference>
<keyword evidence="5" id="KW-1185">Reference proteome</keyword>
<name>A0ABW3NYZ4_9SPHN</name>
<sequence length="533" mass="58450">MGLTIGLLLALSFVVSLFALAFLIWAVSSRQMSFDQAQARTIFVAGEEGRPDDPGTAPETDEKVPHHYDPARAGIDSVSARPVTALLASAVSWLVLGSLFGLTASLKLHWPDWLDSAAWLTFGRVRTLHLTLVIYGWSSLGLIAIVMWVAPRMFHTKLRHPNLPIIGAVLWNVALVVGTVAIANGWTDGEEWLEIPWQVDILLAVAGSFFVLPLLRTAAARNVRHIYVTGWYWMAAICWFPVLFVVANVPYVFMGAEQATVNWWFAHNVLGLWLTPLAVGAGYYFIPKIIGKPIYSYSLSLLGFWALALFYSQVGIHHLIGGPVPTWVVTLSIVHSVMMFVPVIAVAINQHVTVAQNSWALKTSVPLRFISLGAVCYTLASFQGSVGAIRSINTVVHFTQYTVGHAHLGAYAFVSFTLFGAIYHMMPRVTGRAWPWPRTITLHFWLVVAGFGIYFFSLTIGGVFQGLAMLDATRPFEDSVTLLKPYLEGRSVGGALMTAGHLLFSAHFTAMLLRRSPEVPHPAPMATTPAVAA</sequence>
<feature type="transmembrane region" description="Helical" evidence="2">
    <location>
        <begin position="326"/>
        <end position="348"/>
    </location>
</feature>
<feature type="transmembrane region" description="Helical" evidence="2">
    <location>
        <begin position="265"/>
        <end position="286"/>
    </location>
</feature>
<evidence type="ECO:0000256" key="2">
    <source>
        <dbReference type="SAM" id="Phobius"/>
    </source>
</evidence>
<feature type="transmembrane region" description="Helical" evidence="2">
    <location>
        <begin position="6"/>
        <end position="27"/>
    </location>
</feature>
<proteinExistence type="predicted"/>
<keyword evidence="1" id="KW-0249">Electron transport</keyword>
<accession>A0ABW3NYZ4</accession>
<feature type="transmembrane region" description="Helical" evidence="2">
    <location>
        <begin position="231"/>
        <end position="253"/>
    </location>
</feature>
<dbReference type="Pfam" id="PF00115">
    <property type="entry name" value="COX1"/>
    <property type="match status" value="1"/>
</dbReference>
<feature type="transmembrane region" description="Helical" evidence="2">
    <location>
        <begin position="195"/>
        <end position="219"/>
    </location>
</feature>
<dbReference type="Proteomes" id="UP001597203">
    <property type="component" value="Unassembled WGS sequence"/>
</dbReference>
<dbReference type="PANTHER" id="PTHR10422">
    <property type="entry name" value="CYTOCHROME C OXIDASE SUBUNIT 1"/>
    <property type="match status" value="1"/>
</dbReference>
<protein>
    <submittedName>
        <fullName evidence="4">Cbb3-type cytochrome c oxidase subunit I</fullName>
    </submittedName>
</protein>
<dbReference type="RefSeq" id="WP_380909812.1">
    <property type="nucleotide sequence ID" value="NZ_JBHTLS010000101.1"/>
</dbReference>